<feature type="region of interest" description="Disordered" evidence="3">
    <location>
        <begin position="1"/>
        <end position="58"/>
    </location>
</feature>
<dbReference type="GO" id="GO:0005634">
    <property type="term" value="C:nucleus"/>
    <property type="evidence" value="ECO:0007669"/>
    <property type="project" value="UniProtKB-SubCell"/>
</dbReference>
<dbReference type="Pfam" id="PF07967">
    <property type="entry name" value="zf-C3HC"/>
    <property type="match status" value="1"/>
</dbReference>
<accession>A0A6P4AYC2</accession>
<gene>
    <name evidence="6" type="primary">LOC107459408</name>
</gene>
<feature type="compositionally biased region" description="Low complexity" evidence="3">
    <location>
        <begin position="23"/>
        <end position="39"/>
    </location>
</feature>
<reference evidence="6" key="2">
    <citation type="submission" date="2025-08" db="UniProtKB">
        <authorList>
            <consortium name="RefSeq"/>
        </authorList>
    </citation>
    <scope>IDENTIFICATION</scope>
    <source>
        <tissue evidence="6">Whole plant</tissue>
    </source>
</reference>
<proteinExistence type="predicted"/>
<sequence length="123" mass="12808">MNEDGITSANPNSSLPKPPSSSPTPAASSAGASWPAVPANVADGEGRHNGKSSAESDLAAAAGFSSDSNLSCRPWERGDLLRRLSTFKHAGKMPKIAGSLACAKRGWVNLDVAKIECEVCYFF</sequence>
<dbReference type="PANTHER" id="PTHR15835:SF16">
    <property type="entry name" value="F20D23.9 PROTEIN"/>
    <property type="match status" value="1"/>
</dbReference>
<feature type="domain" description="C3HC-type" evidence="4">
    <location>
        <begin position="74"/>
        <end position="120"/>
    </location>
</feature>
<dbReference type="KEGG" id="adu:107459408"/>
<evidence type="ECO:0000313" key="5">
    <source>
        <dbReference type="Proteomes" id="UP000515211"/>
    </source>
</evidence>
<organism evidence="5 6">
    <name type="scientific">Arachis duranensis</name>
    <name type="common">Wild peanut</name>
    <dbReference type="NCBI Taxonomy" id="130453"/>
    <lineage>
        <taxon>Eukaryota</taxon>
        <taxon>Viridiplantae</taxon>
        <taxon>Streptophyta</taxon>
        <taxon>Embryophyta</taxon>
        <taxon>Tracheophyta</taxon>
        <taxon>Spermatophyta</taxon>
        <taxon>Magnoliopsida</taxon>
        <taxon>eudicotyledons</taxon>
        <taxon>Gunneridae</taxon>
        <taxon>Pentapetalae</taxon>
        <taxon>rosids</taxon>
        <taxon>fabids</taxon>
        <taxon>Fabales</taxon>
        <taxon>Fabaceae</taxon>
        <taxon>Papilionoideae</taxon>
        <taxon>50 kb inversion clade</taxon>
        <taxon>dalbergioids sensu lato</taxon>
        <taxon>Dalbergieae</taxon>
        <taxon>Pterocarpus clade</taxon>
        <taxon>Arachis</taxon>
    </lineage>
</organism>
<protein>
    <submittedName>
        <fullName evidence="6">Uncharacterized protein LOC107459408</fullName>
    </submittedName>
</protein>
<dbReference type="AlphaFoldDB" id="A0A6P4AYC2"/>
<dbReference type="RefSeq" id="XP_015933127.1">
    <property type="nucleotide sequence ID" value="XM_016077641.3"/>
</dbReference>
<comment type="subcellular location">
    <subcellularLocation>
        <location evidence="1">Nucleus</location>
    </subcellularLocation>
</comment>
<keyword evidence="2" id="KW-0539">Nucleus</keyword>
<dbReference type="Proteomes" id="UP000515211">
    <property type="component" value="Chromosome 7"/>
</dbReference>
<evidence type="ECO:0000256" key="2">
    <source>
        <dbReference type="ARBA" id="ARBA00023242"/>
    </source>
</evidence>
<dbReference type="PANTHER" id="PTHR15835">
    <property type="entry name" value="NUCLEAR-INTERACTING PARTNER OF ALK"/>
    <property type="match status" value="1"/>
</dbReference>
<dbReference type="InterPro" id="IPR012935">
    <property type="entry name" value="NuBaID_N"/>
</dbReference>
<evidence type="ECO:0000313" key="6">
    <source>
        <dbReference type="RefSeq" id="XP_015933127.1"/>
    </source>
</evidence>
<dbReference type="GO" id="GO:0008270">
    <property type="term" value="F:zinc ion binding"/>
    <property type="evidence" value="ECO:0007669"/>
    <property type="project" value="InterPro"/>
</dbReference>
<name>A0A6P4AYC2_ARADU</name>
<evidence type="ECO:0000256" key="3">
    <source>
        <dbReference type="SAM" id="MobiDB-lite"/>
    </source>
</evidence>
<evidence type="ECO:0000259" key="4">
    <source>
        <dbReference type="Pfam" id="PF07967"/>
    </source>
</evidence>
<evidence type="ECO:0000256" key="1">
    <source>
        <dbReference type="ARBA" id="ARBA00004123"/>
    </source>
</evidence>
<dbReference type="GeneID" id="107459408"/>
<keyword evidence="5" id="KW-1185">Reference proteome</keyword>
<reference evidence="5" key="1">
    <citation type="journal article" date="2016" name="Nat. Genet.">
        <title>The genome sequences of Arachis duranensis and Arachis ipaensis, the diploid ancestors of cultivated peanut.</title>
        <authorList>
            <person name="Bertioli D.J."/>
            <person name="Cannon S.B."/>
            <person name="Froenicke L."/>
            <person name="Huang G."/>
            <person name="Farmer A.D."/>
            <person name="Cannon E.K."/>
            <person name="Liu X."/>
            <person name="Gao D."/>
            <person name="Clevenger J."/>
            <person name="Dash S."/>
            <person name="Ren L."/>
            <person name="Moretzsohn M.C."/>
            <person name="Shirasawa K."/>
            <person name="Huang W."/>
            <person name="Vidigal B."/>
            <person name="Abernathy B."/>
            <person name="Chu Y."/>
            <person name="Niederhuth C.E."/>
            <person name="Umale P."/>
            <person name="Araujo A.C."/>
            <person name="Kozik A."/>
            <person name="Kim K.D."/>
            <person name="Burow M.D."/>
            <person name="Varshney R.K."/>
            <person name="Wang X."/>
            <person name="Zhang X."/>
            <person name="Barkley N."/>
            <person name="Guimaraes P.M."/>
            <person name="Isobe S."/>
            <person name="Guo B."/>
            <person name="Liao B."/>
            <person name="Stalker H.T."/>
            <person name="Schmitz R.J."/>
            <person name="Scheffler B.E."/>
            <person name="Leal-Bertioli S.C."/>
            <person name="Xun X."/>
            <person name="Jackson S.A."/>
            <person name="Michelmore R."/>
            <person name="Ozias-Akins P."/>
        </authorList>
    </citation>
    <scope>NUCLEOTIDE SEQUENCE [LARGE SCALE GENOMIC DNA]</scope>
    <source>
        <strain evidence="5">cv. V14167</strain>
    </source>
</reference>